<evidence type="ECO:0000313" key="7">
    <source>
        <dbReference type="EMBL" id="CAB4669155.1"/>
    </source>
</evidence>
<reference evidence="7" key="1">
    <citation type="submission" date="2020-05" db="EMBL/GenBank/DDBJ databases">
        <authorList>
            <person name="Chiriac C."/>
            <person name="Salcher M."/>
            <person name="Ghai R."/>
            <person name="Kavagutti S V."/>
        </authorList>
    </citation>
    <scope>NUCLEOTIDE SEQUENCE</scope>
</reference>
<feature type="transmembrane region" description="Helical" evidence="6">
    <location>
        <begin position="20"/>
        <end position="40"/>
    </location>
</feature>
<proteinExistence type="predicted"/>
<evidence type="ECO:0000256" key="5">
    <source>
        <dbReference type="ARBA" id="ARBA00023136"/>
    </source>
</evidence>
<keyword evidence="4 6" id="KW-1133">Transmembrane helix</keyword>
<evidence type="ECO:0000256" key="4">
    <source>
        <dbReference type="ARBA" id="ARBA00022989"/>
    </source>
</evidence>
<dbReference type="GO" id="GO:0022857">
    <property type="term" value="F:transmembrane transporter activity"/>
    <property type="evidence" value="ECO:0007669"/>
    <property type="project" value="InterPro"/>
</dbReference>
<evidence type="ECO:0000256" key="6">
    <source>
        <dbReference type="SAM" id="Phobius"/>
    </source>
</evidence>
<feature type="transmembrane region" description="Helical" evidence="6">
    <location>
        <begin position="131"/>
        <end position="152"/>
    </location>
</feature>
<dbReference type="InterPro" id="IPR001851">
    <property type="entry name" value="ABC_transp_permease"/>
</dbReference>
<gene>
    <name evidence="7" type="ORF">UFOPK2310_00516</name>
</gene>
<dbReference type="AlphaFoldDB" id="A0A6J6M8U8"/>
<feature type="transmembrane region" description="Helical" evidence="6">
    <location>
        <begin position="78"/>
        <end position="97"/>
    </location>
</feature>
<evidence type="ECO:0000256" key="1">
    <source>
        <dbReference type="ARBA" id="ARBA00004651"/>
    </source>
</evidence>
<keyword evidence="2" id="KW-1003">Cell membrane</keyword>
<name>A0A6J6M8U8_9ZZZZ</name>
<feature type="transmembrane region" description="Helical" evidence="6">
    <location>
        <begin position="103"/>
        <end position="124"/>
    </location>
</feature>
<sequence>MSDQLAIQAQQRRSSRMQTIYRPLILAALALLVLVAGRLVSESLPSWIAVQTVLSLSMFLSVVAFGQGLVMLTGGLDLSVPGVIALSASIVAVWVSFMDGNLFVGVLLALGVSLLFGIVNGVLVSVLKAPAFIVTLAMGAVLEGFSLFITYGHKAPESPELLVTLFSGSGKLFGIGIPALLFFVVGIIGFIIQARSRFGRNAYLLGSSLEASRIAGQPVNFIQISMYAVSGFGAGLAGLMLVGFSGNAQLSLGTEWLMPSIAAVLVGGTVIGSGRGFWQATITAGLMLTSITIVIQSTGVPQGWKSVLYGVVVLVALLSTRSDFGRRRRKQISQSPLQGNPPKK</sequence>
<evidence type="ECO:0000256" key="2">
    <source>
        <dbReference type="ARBA" id="ARBA00022475"/>
    </source>
</evidence>
<organism evidence="7">
    <name type="scientific">freshwater metagenome</name>
    <dbReference type="NCBI Taxonomy" id="449393"/>
    <lineage>
        <taxon>unclassified sequences</taxon>
        <taxon>metagenomes</taxon>
        <taxon>ecological metagenomes</taxon>
    </lineage>
</organism>
<comment type="subcellular location">
    <subcellularLocation>
        <location evidence="1">Cell membrane</location>
        <topology evidence="1">Multi-pass membrane protein</topology>
    </subcellularLocation>
</comment>
<dbReference type="Pfam" id="PF02653">
    <property type="entry name" value="BPD_transp_2"/>
    <property type="match status" value="1"/>
</dbReference>
<feature type="transmembrane region" description="Helical" evidence="6">
    <location>
        <begin position="172"/>
        <end position="192"/>
    </location>
</feature>
<dbReference type="EMBL" id="CAEZWW010000046">
    <property type="protein sequence ID" value="CAB4669155.1"/>
    <property type="molecule type" value="Genomic_DNA"/>
</dbReference>
<keyword evidence="3 6" id="KW-0812">Transmembrane</keyword>
<feature type="transmembrane region" description="Helical" evidence="6">
    <location>
        <begin position="46"/>
        <end position="66"/>
    </location>
</feature>
<evidence type="ECO:0000256" key="3">
    <source>
        <dbReference type="ARBA" id="ARBA00022692"/>
    </source>
</evidence>
<dbReference type="CDD" id="cd06579">
    <property type="entry name" value="TM_PBP1_transp_AraH_like"/>
    <property type="match status" value="1"/>
</dbReference>
<keyword evidence="5 6" id="KW-0472">Membrane</keyword>
<feature type="transmembrane region" description="Helical" evidence="6">
    <location>
        <begin position="224"/>
        <end position="244"/>
    </location>
</feature>
<accession>A0A6J6M8U8</accession>
<dbReference type="PANTHER" id="PTHR32196">
    <property type="entry name" value="ABC TRANSPORTER PERMEASE PROTEIN YPHD-RELATED-RELATED"/>
    <property type="match status" value="1"/>
</dbReference>
<dbReference type="GO" id="GO:0005886">
    <property type="term" value="C:plasma membrane"/>
    <property type="evidence" value="ECO:0007669"/>
    <property type="project" value="UniProtKB-SubCell"/>
</dbReference>
<protein>
    <submittedName>
        <fullName evidence="7">Unannotated protein</fullName>
    </submittedName>
</protein>
<feature type="transmembrane region" description="Helical" evidence="6">
    <location>
        <begin position="256"/>
        <end position="273"/>
    </location>
</feature>